<organism evidence="3 4">
    <name type="scientific">Crepidotus variabilis</name>
    <dbReference type="NCBI Taxonomy" id="179855"/>
    <lineage>
        <taxon>Eukaryota</taxon>
        <taxon>Fungi</taxon>
        <taxon>Dikarya</taxon>
        <taxon>Basidiomycota</taxon>
        <taxon>Agaricomycotina</taxon>
        <taxon>Agaricomycetes</taxon>
        <taxon>Agaricomycetidae</taxon>
        <taxon>Agaricales</taxon>
        <taxon>Agaricineae</taxon>
        <taxon>Crepidotaceae</taxon>
        <taxon>Crepidotus</taxon>
    </lineage>
</organism>
<feature type="compositionally biased region" description="Basic and acidic residues" evidence="2">
    <location>
        <begin position="46"/>
        <end position="65"/>
    </location>
</feature>
<feature type="compositionally biased region" description="Polar residues" evidence="2">
    <location>
        <begin position="261"/>
        <end position="271"/>
    </location>
</feature>
<feature type="compositionally biased region" description="Polar residues" evidence="2">
    <location>
        <begin position="306"/>
        <end position="315"/>
    </location>
</feature>
<protein>
    <submittedName>
        <fullName evidence="3">Uncharacterized protein</fullName>
    </submittedName>
</protein>
<feature type="compositionally biased region" description="Basic and acidic residues" evidence="2">
    <location>
        <begin position="204"/>
        <end position="217"/>
    </location>
</feature>
<dbReference type="OrthoDB" id="3203770at2759"/>
<evidence type="ECO:0000256" key="1">
    <source>
        <dbReference type="SAM" id="Coils"/>
    </source>
</evidence>
<feature type="compositionally biased region" description="Low complexity" evidence="2">
    <location>
        <begin position="135"/>
        <end position="145"/>
    </location>
</feature>
<feature type="compositionally biased region" description="Polar residues" evidence="2">
    <location>
        <begin position="1"/>
        <end position="11"/>
    </location>
</feature>
<feature type="compositionally biased region" description="Acidic residues" evidence="2">
    <location>
        <begin position="382"/>
        <end position="395"/>
    </location>
</feature>
<feature type="compositionally biased region" description="Polar residues" evidence="2">
    <location>
        <begin position="152"/>
        <end position="175"/>
    </location>
</feature>
<feature type="compositionally biased region" description="Polar residues" evidence="2">
    <location>
        <begin position="423"/>
        <end position="432"/>
    </location>
</feature>
<gene>
    <name evidence="3" type="ORF">CPB83DRAFT_801902</name>
</gene>
<feature type="compositionally biased region" description="Polar residues" evidence="2">
    <location>
        <begin position="347"/>
        <end position="380"/>
    </location>
</feature>
<accession>A0A9P6EUU8</accession>
<proteinExistence type="predicted"/>
<dbReference type="AlphaFoldDB" id="A0A9P6EUU8"/>
<name>A0A9P6EUU8_9AGAR</name>
<feature type="compositionally biased region" description="Basic and acidic residues" evidence="2">
    <location>
        <begin position="318"/>
        <end position="333"/>
    </location>
</feature>
<keyword evidence="1" id="KW-0175">Coiled coil</keyword>
<feature type="compositionally biased region" description="Low complexity" evidence="2">
    <location>
        <begin position="278"/>
        <end position="305"/>
    </location>
</feature>
<evidence type="ECO:0000313" key="3">
    <source>
        <dbReference type="EMBL" id="KAF9535484.1"/>
    </source>
</evidence>
<feature type="region of interest" description="Disordered" evidence="2">
    <location>
        <begin position="1"/>
        <end position="30"/>
    </location>
</feature>
<dbReference type="EMBL" id="MU157824">
    <property type="protein sequence ID" value="KAF9535484.1"/>
    <property type="molecule type" value="Genomic_DNA"/>
</dbReference>
<feature type="region of interest" description="Disordered" evidence="2">
    <location>
        <begin position="44"/>
        <end position="469"/>
    </location>
</feature>
<feature type="coiled-coil region" evidence="1">
    <location>
        <begin position="581"/>
        <end position="626"/>
    </location>
</feature>
<reference evidence="3" key="1">
    <citation type="submission" date="2020-11" db="EMBL/GenBank/DDBJ databases">
        <authorList>
            <consortium name="DOE Joint Genome Institute"/>
            <person name="Ahrendt S."/>
            <person name="Riley R."/>
            <person name="Andreopoulos W."/>
            <person name="Labutti K."/>
            <person name="Pangilinan J."/>
            <person name="Ruiz-Duenas F.J."/>
            <person name="Barrasa J.M."/>
            <person name="Sanchez-Garcia M."/>
            <person name="Camarero S."/>
            <person name="Miyauchi S."/>
            <person name="Serrano A."/>
            <person name="Linde D."/>
            <person name="Babiker R."/>
            <person name="Drula E."/>
            <person name="Ayuso-Fernandez I."/>
            <person name="Pacheco R."/>
            <person name="Padilla G."/>
            <person name="Ferreira P."/>
            <person name="Barriuso J."/>
            <person name="Kellner H."/>
            <person name="Castanera R."/>
            <person name="Alfaro M."/>
            <person name="Ramirez L."/>
            <person name="Pisabarro A.G."/>
            <person name="Kuo A."/>
            <person name="Tritt A."/>
            <person name="Lipzen A."/>
            <person name="He G."/>
            <person name="Yan M."/>
            <person name="Ng V."/>
            <person name="Cullen D."/>
            <person name="Martin F."/>
            <person name="Rosso M.-N."/>
            <person name="Henrissat B."/>
            <person name="Hibbett D."/>
            <person name="Martinez A.T."/>
            <person name="Grigoriev I.V."/>
        </authorList>
    </citation>
    <scope>NUCLEOTIDE SEQUENCE</scope>
    <source>
        <strain evidence="3">CBS 506.95</strain>
    </source>
</reference>
<sequence length="731" mass="79205">MPSESKTTTLVVSKPPSPIRTKPTTRSSIRQSLNLVSVSKAFVDVISKDTKEPTRSSKRGKESSSRRSSSLLSQPPPPAASAPRASMGDITIRPPSQTAKRTATPDQKTANSRRRASASGFARTSSDEQGQLQQPTSAKPTPTTSSRHEQPGTPQSGVQNRSATLRPRNLNSASSALPKYRPKSIINEPLTSKPPSPVRTGQRRRLDSSDDEKKDQHPSTLSPAEKNSRPISPLPHRAALKPINTTPPATPPKMRVIPPAASTSARLSPTRPTKIVKTTPIPSTSIPIPRPSSSNSSISLQPNSTPKSIKVSTPKASGFKDKPAASRSVRDVKITITPSRIAPPTFNRDSPSPLSRHSRTNSTKLTPNSSVASGNMSHISEGNDESEDSDADDVELLLAPVATPGAPTPAMPRIQAFKKRTNPKTPSKSNNLPGRENMSYLSPLPPSSDKKTSHLRPPPHPHNNAATRGSILSWEQLAADASRSIGEDEFGRMLADVPAPFRAGAISPSLSSQMGVPESPCLSAIDSPSGGYGSISQVLLPDVTPSPAMNYSLQQSRFSLTPDASASAVDSSTATLLRLQLAAMENTAKERLYQMQAMEEELHNIKQAHSHQVEEMQKQLQYMELQGRAGEERVERKYEIQLQEKLTQQQAIQENSFQETMKRFRQAAETEHHRKLQAERRKIQAKECAGLASSKWGAVANACEVELDAVRSDKTVLSFLLAQIDQMAMDL</sequence>
<evidence type="ECO:0000256" key="2">
    <source>
        <dbReference type="SAM" id="MobiDB-lite"/>
    </source>
</evidence>
<feature type="compositionally biased region" description="Polar residues" evidence="2">
    <location>
        <begin position="94"/>
        <end position="109"/>
    </location>
</feature>
<keyword evidence="4" id="KW-1185">Reference proteome</keyword>
<dbReference type="Proteomes" id="UP000807306">
    <property type="component" value="Unassembled WGS sequence"/>
</dbReference>
<evidence type="ECO:0000313" key="4">
    <source>
        <dbReference type="Proteomes" id="UP000807306"/>
    </source>
</evidence>
<comment type="caution">
    <text evidence="3">The sequence shown here is derived from an EMBL/GenBank/DDBJ whole genome shotgun (WGS) entry which is preliminary data.</text>
</comment>
<feature type="compositionally biased region" description="Low complexity" evidence="2">
    <location>
        <begin position="396"/>
        <end position="405"/>
    </location>
</feature>